<dbReference type="GO" id="GO:0003700">
    <property type="term" value="F:DNA-binding transcription factor activity"/>
    <property type="evidence" value="ECO:0007669"/>
    <property type="project" value="InterPro"/>
</dbReference>
<dbReference type="InterPro" id="IPR000524">
    <property type="entry name" value="Tscrpt_reg_HTH_GntR"/>
</dbReference>
<accession>A0A1M7JBK3</accession>
<dbReference type="Pfam" id="PF07729">
    <property type="entry name" value="FCD"/>
    <property type="match status" value="1"/>
</dbReference>
<dbReference type="SUPFAM" id="SSF46785">
    <property type="entry name" value="Winged helix' DNA-binding domain"/>
    <property type="match status" value="1"/>
</dbReference>
<gene>
    <name evidence="5" type="ORF">SAMN05444389_11149</name>
</gene>
<dbReference type="OrthoDB" id="9815654at2"/>
<dbReference type="InterPro" id="IPR036390">
    <property type="entry name" value="WH_DNA-bd_sf"/>
</dbReference>
<dbReference type="GO" id="GO:0003677">
    <property type="term" value="F:DNA binding"/>
    <property type="evidence" value="ECO:0007669"/>
    <property type="project" value="UniProtKB-KW"/>
</dbReference>
<dbReference type="SMART" id="SM00345">
    <property type="entry name" value="HTH_GNTR"/>
    <property type="match status" value="1"/>
</dbReference>
<dbReference type="AlphaFoldDB" id="A0A1M7JBK3"/>
<proteinExistence type="predicted"/>
<keyword evidence="3" id="KW-0804">Transcription</keyword>
<dbReference type="STRING" id="53463.SAMN05444389_11149"/>
<dbReference type="Pfam" id="PF00392">
    <property type="entry name" value="GntR"/>
    <property type="match status" value="1"/>
</dbReference>
<feature type="domain" description="HTH gntR-type" evidence="4">
    <location>
        <begin position="8"/>
        <end position="75"/>
    </location>
</feature>
<dbReference type="Proteomes" id="UP000184444">
    <property type="component" value="Unassembled WGS sequence"/>
</dbReference>
<dbReference type="PANTHER" id="PTHR43537:SF39">
    <property type="entry name" value="HTH-TYPE TRANSCRIPTIONAL REGULATOR MCBR"/>
    <property type="match status" value="1"/>
</dbReference>
<dbReference type="PROSITE" id="PS50949">
    <property type="entry name" value="HTH_GNTR"/>
    <property type="match status" value="1"/>
</dbReference>
<evidence type="ECO:0000256" key="1">
    <source>
        <dbReference type="ARBA" id="ARBA00023015"/>
    </source>
</evidence>
<keyword evidence="1" id="KW-0805">Transcription regulation</keyword>
<evidence type="ECO:0000313" key="5">
    <source>
        <dbReference type="EMBL" id="SHM50354.1"/>
    </source>
</evidence>
<protein>
    <submittedName>
        <fullName evidence="5">Transcriptional regulator, GntR family</fullName>
    </submittedName>
</protein>
<evidence type="ECO:0000256" key="2">
    <source>
        <dbReference type="ARBA" id="ARBA00023125"/>
    </source>
</evidence>
<dbReference type="Gene3D" id="1.20.120.530">
    <property type="entry name" value="GntR ligand-binding domain-like"/>
    <property type="match status" value="1"/>
</dbReference>
<evidence type="ECO:0000256" key="3">
    <source>
        <dbReference type="ARBA" id="ARBA00023163"/>
    </source>
</evidence>
<dbReference type="SMART" id="SM00895">
    <property type="entry name" value="FCD"/>
    <property type="match status" value="1"/>
</dbReference>
<dbReference type="Gene3D" id="1.10.10.10">
    <property type="entry name" value="Winged helix-like DNA-binding domain superfamily/Winged helix DNA-binding domain"/>
    <property type="match status" value="1"/>
</dbReference>
<evidence type="ECO:0000313" key="6">
    <source>
        <dbReference type="Proteomes" id="UP000184444"/>
    </source>
</evidence>
<organism evidence="5 6">
    <name type="scientific">Paracoccus solventivorans</name>
    <dbReference type="NCBI Taxonomy" id="53463"/>
    <lineage>
        <taxon>Bacteria</taxon>
        <taxon>Pseudomonadati</taxon>
        <taxon>Pseudomonadota</taxon>
        <taxon>Alphaproteobacteria</taxon>
        <taxon>Rhodobacterales</taxon>
        <taxon>Paracoccaceae</taxon>
        <taxon>Paracoccus</taxon>
    </lineage>
</organism>
<name>A0A1M7JBK3_9RHOB</name>
<dbReference type="RefSeq" id="WP_073068168.1">
    <property type="nucleotide sequence ID" value="NZ_FRCK01000011.1"/>
</dbReference>
<dbReference type="EMBL" id="FRCK01000011">
    <property type="protein sequence ID" value="SHM50354.1"/>
    <property type="molecule type" value="Genomic_DNA"/>
</dbReference>
<keyword evidence="6" id="KW-1185">Reference proteome</keyword>
<dbReference type="CDD" id="cd07377">
    <property type="entry name" value="WHTH_GntR"/>
    <property type="match status" value="1"/>
</dbReference>
<evidence type="ECO:0000259" key="4">
    <source>
        <dbReference type="PROSITE" id="PS50949"/>
    </source>
</evidence>
<dbReference type="InterPro" id="IPR011711">
    <property type="entry name" value="GntR_C"/>
</dbReference>
<keyword evidence="2" id="KW-0238">DNA-binding</keyword>
<sequence>MTGRLEYRALSDQAYAAIKQELISGRFAPRQMLVLRTLAETYGISTTPVREALQRLVGEGLLEMLPNRSIAVPDWDPAKFSELYRIRCELEGLAAELATGFATPALVAELTQLVGAIDAALAENRHGDYVALNQRFHFAIYRTARSPRLLRIIENLWGEVGVYMNELFAGSDFGGIANDAHHAILSRLVERDAAGVRAEMVRDITVAADAMLPRIRELAQGGGQAAPRTQL</sequence>
<dbReference type="InterPro" id="IPR036388">
    <property type="entry name" value="WH-like_DNA-bd_sf"/>
</dbReference>
<dbReference type="PANTHER" id="PTHR43537">
    <property type="entry name" value="TRANSCRIPTIONAL REGULATOR, GNTR FAMILY"/>
    <property type="match status" value="1"/>
</dbReference>
<dbReference type="InterPro" id="IPR008920">
    <property type="entry name" value="TF_FadR/GntR_C"/>
</dbReference>
<dbReference type="SUPFAM" id="SSF48008">
    <property type="entry name" value="GntR ligand-binding domain-like"/>
    <property type="match status" value="1"/>
</dbReference>
<reference evidence="6" key="1">
    <citation type="submission" date="2016-11" db="EMBL/GenBank/DDBJ databases">
        <authorList>
            <person name="Varghese N."/>
            <person name="Submissions S."/>
        </authorList>
    </citation>
    <scope>NUCLEOTIDE SEQUENCE [LARGE SCALE GENOMIC DNA]</scope>
    <source>
        <strain evidence="6">DSM 6637</strain>
    </source>
</reference>